<evidence type="ECO:0000313" key="1">
    <source>
        <dbReference type="EMBL" id="MBW4661065.1"/>
    </source>
</evidence>
<protein>
    <submittedName>
        <fullName evidence="1">Uncharacterized protein</fullName>
    </submittedName>
</protein>
<dbReference type="AlphaFoldDB" id="A0A951QFT2"/>
<evidence type="ECO:0000313" key="2">
    <source>
        <dbReference type="Proteomes" id="UP000757435"/>
    </source>
</evidence>
<sequence length="276" mass="32917">MSFIRVRKIKGHRYFYFCRRQRDRVSDGGNGRVKAIDICLGRSLSPDSLAYYFHIGEIDARAFCQAVLHWGMENVDACLSESPWNVLVIATLKVVQDEVVIEFRPSTLALDPMFGERIDLRRKEAQVWTGRIRSLVQKSWDKQKHLKRLIDHGARTLWLYDECCKDLQDYRQELALYLKNPDRRWNETRYEYTEEEDRKTEVVYEIYYSDDYGYQTDELISESESLAAELMTEYQDWLALIVDYAPKKLREEFRVKVIREVELTSRNAKKIREWAK</sequence>
<proteinExistence type="predicted"/>
<organism evidence="1 2">
    <name type="scientific">Drouetiella hepatica Uher 2000/2452</name>
    <dbReference type="NCBI Taxonomy" id="904376"/>
    <lineage>
        <taxon>Bacteria</taxon>
        <taxon>Bacillati</taxon>
        <taxon>Cyanobacteriota</taxon>
        <taxon>Cyanophyceae</taxon>
        <taxon>Oculatellales</taxon>
        <taxon>Oculatellaceae</taxon>
        <taxon>Drouetiella</taxon>
    </lineage>
</organism>
<gene>
    <name evidence="1" type="ORF">KME15_20510</name>
</gene>
<reference evidence="1" key="2">
    <citation type="journal article" date="2022" name="Microbiol. Resour. Announc.">
        <title>Metagenome Sequencing to Explore Phylogenomics of Terrestrial Cyanobacteria.</title>
        <authorList>
            <person name="Ward R.D."/>
            <person name="Stajich J.E."/>
            <person name="Johansen J.R."/>
            <person name="Huntemann M."/>
            <person name="Clum A."/>
            <person name="Foster B."/>
            <person name="Foster B."/>
            <person name="Roux S."/>
            <person name="Palaniappan K."/>
            <person name="Varghese N."/>
            <person name="Mukherjee S."/>
            <person name="Reddy T.B.K."/>
            <person name="Daum C."/>
            <person name="Copeland A."/>
            <person name="Chen I.A."/>
            <person name="Ivanova N.N."/>
            <person name="Kyrpides N.C."/>
            <person name="Shapiro N."/>
            <person name="Eloe-Fadrosh E.A."/>
            <person name="Pietrasiak N."/>
        </authorList>
    </citation>
    <scope>NUCLEOTIDE SEQUENCE</scope>
    <source>
        <strain evidence="1">UHER 2000/2452</strain>
    </source>
</reference>
<dbReference type="Proteomes" id="UP000757435">
    <property type="component" value="Unassembled WGS sequence"/>
</dbReference>
<dbReference type="EMBL" id="JAHHHD010000029">
    <property type="protein sequence ID" value="MBW4661065.1"/>
    <property type="molecule type" value="Genomic_DNA"/>
</dbReference>
<comment type="caution">
    <text evidence="1">The sequence shown here is derived from an EMBL/GenBank/DDBJ whole genome shotgun (WGS) entry which is preliminary data.</text>
</comment>
<accession>A0A951QFT2</accession>
<name>A0A951QFT2_9CYAN</name>
<reference evidence="1" key="1">
    <citation type="submission" date="2021-05" db="EMBL/GenBank/DDBJ databases">
        <authorList>
            <person name="Pietrasiak N."/>
            <person name="Ward R."/>
            <person name="Stajich J.E."/>
            <person name="Kurbessoian T."/>
        </authorList>
    </citation>
    <scope>NUCLEOTIDE SEQUENCE</scope>
    <source>
        <strain evidence="1">UHER 2000/2452</strain>
    </source>
</reference>